<evidence type="ECO:0000313" key="3">
    <source>
        <dbReference type="EMBL" id="KAK3781238.1"/>
    </source>
</evidence>
<proteinExistence type="predicted"/>
<organism evidence="3 4">
    <name type="scientific">Elysia crispata</name>
    <name type="common">lettuce slug</name>
    <dbReference type="NCBI Taxonomy" id="231223"/>
    <lineage>
        <taxon>Eukaryota</taxon>
        <taxon>Metazoa</taxon>
        <taxon>Spiralia</taxon>
        <taxon>Lophotrochozoa</taxon>
        <taxon>Mollusca</taxon>
        <taxon>Gastropoda</taxon>
        <taxon>Heterobranchia</taxon>
        <taxon>Euthyneura</taxon>
        <taxon>Panpulmonata</taxon>
        <taxon>Sacoglossa</taxon>
        <taxon>Placobranchoidea</taxon>
        <taxon>Plakobranchidae</taxon>
        <taxon>Elysia</taxon>
    </lineage>
</organism>
<reference evidence="3" key="1">
    <citation type="journal article" date="2023" name="G3 (Bethesda)">
        <title>A reference genome for the long-term kleptoplast-retaining sea slug Elysia crispata morphotype clarki.</title>
        <authorList>
            <person name="Eastman K.E."/>
            <person name="Pendleton A.L."/>
            <person name="Shaikh M.A."/>
            <person name="Suttiyut T."/>
            <person name="Ogas R."/>
            <person name="Tomko P."/>
            <person name="Gavelis G."/>
            <person name="Widhalm J.R."/>
            <person name="Wisecaver J.H."/>
        </authorList>
    </citation>
    <scope>NUCLEOTIDE SEQUENCE</scope>
    <source>
        <strain evidence="3">ECLA1</strain>
    </source>
</reference>
<protein>
    <submittedName>
        <fullName evidence="3">Uncharacterized protein</fullName>
    </submittedName>
</protein>
<keyword evidence="2" id="KW-0812">Transmembrane</keyword>
<accession>A0AAE1A4P5</accession>
<feature type="region of interest" description="Disordered" evidence="1">
    <location>
        <begin position="117"/>
        <end position="141"/>
    </location>
</feature>
<name>A0AAE1A4P5_9GAST</name>
<dbReference type="AlphaFoldDB" id="A0AAE1A4P5"/>
<evidence type="ECO:0000313" key="4">
    <source>
        <dbReference type="Proteomes" id="UP001283361"/>
    </source>
</evidence>
<dbReference type="Proteomes" id="UP001283361">
    <property type="component" value="Unassembled WGS sequence"/>
</dbReference>
<evidence type="ECO:0000256" key="2">
    <source>
        <dbReference type="SAM" id="Phobius"/>
    </source>
</evidence>
<feature type="compositionally biased region" description="Polar residues" evidence="1">
    <location>
        <begin position="121"/>
        <end position="141"/>
    </location>
</feature>
<evidence type="ECO:0000256" key="1">
    <source>
        <dbReference type="SAM" id="MobiDB-lite"/>
    </source>
</evidence>
<sequence>MGCMLTVPNYSNYMGCMFTVPNYSNYMGYGSVLIPTGLGLVWSGQSRNVAMHLRLQTLAQTSSQTSWLGGFGEGHQSECVTLPANLLRALHYNHAHLLLAVSVSDLQITVTDFKFGPSGPRSPSVQCDVDTASQVSVHSPH</sequence>
<keyword evidence="2" id="KW-0472">Membrane</keyword>
<feature type="transmembrane region" description="Helical" evidence="2">
    <location>
        <begin position="26"/>
        <end position="44"/>
    </location>
</feature>
<dbReference type="EMBL" id="JAWDGP010002646">
    <property type="protein sequence ID" value="KAK3781238.1"/>
    <property type="molecule type" value="Genomic_DNA"/>
</dbReference>
<comment type="caution">
    <text evidence="3">The sequence shown here is derived from an EMBL/GenBank/DDBJ whole genome shotgun (WGS) entry which is preliminary data.</text>
</comment>
<keyword evidence="4" id="KW-1185">Reference proteome</keyword>
<keyword evidence="2" id="KW-1133">Transmembrane helix</keyword>
<gene>
    <name evidence="3" type="ORF">RRG08_063487</name>
</gene>